<feature type="region of interest" description="Disordered" evidence="1">
    <location>
        <begin position="369"/>
        <end position="431"/>
    </location>
</feature>
<evidence type="ECO:0000313" key="2">
    <source>
        <dbReference type="EMBL" id="HAE9261340.1"/>
    </source>
</evidence>
<proteinExistence type="predicted"/>
<evidence type="ECO:0000256" key="1">
    <source>
        <dbReference type="SAM" id="MobiDB-lite"/>
    </source>
</evidence>
<reference evidence="2" key="2">
    <citation type="submission" date="2018-07" db="EMBL/GenBank/DDBJ databases">
        <authorList>
            <consortium name="NCBI Pathogen Detection Project"/>
        </authorList>
    </citation>
    <scope>NUCLEOTIDE SEQUENCE</scope>
    <source>
        <strain evidence="2">13-3002</strain>
    </source>
</reference>
<feature type="region of interest" description="Disordered" evidence="1">
    <location>
        <begin position="1"/>
        <end position="28"/>
    </location>
</feature>
<feature type="compositionally biased region" description="Basic and acidic residues" evidence="1">
    <location>
        <begin position="384"/>
        <end position="393"/>
    </location>
</feature>
<feature type="compositionally biased region" description="Polar residues" evidence="1">
    <location>
        <begin position="18"/>
        <end position="28"/>
    </location>
</feature>
<organism evidence="2">
    <name type="scientific">Salmonella enterica subsp. arizonae serovar 48:z4,z24:-</name>
    <dbReference type="NCBI Taxonomy" id="1967584"/>
    <lineage>
        <taxon>Bacteria</taxon>
        <taxon>Pseudomonadati</taxon>
        <taxon>Pseudomonadota</taxon>
        <taxon>Gammaproteobacteria</taxon>
        <taxon>Enterobacterales</taxon>
        <taxon>Enterobacteriaceae</taxon>
        <taxon>Salmonella</taxon>
    </lineage>
</organism>
<reference evidence="2" key="1">
    <citation type="journal article" date="2018" name="Genome Biol.">
        <title>SKESA: strategic k-mer extension for scrupulous assemblies.</title>
        <authorList>
            <person name="Souvorov A."/>
            <person name="Agarwala R."/>
            <person name="Lipman D.J."/>
        </authorList>
    </citation>
    <scope>NUCLEOTIDE SEQUENCE</scope>
    <source>
        <strain evidence="2">13-3002</strain>
    </source>
</reference>
<feature type="compositionally biased region" description="Basic and acidic residues" evidence="1">
    <location>
        <begin position="211"/>
        <end position="222"/>
    </location>
</feature>
<comment type="caution">
    <text evidence="2">The sequence shown here is derived from an EMBL/GenBank/DDBJ whole genome shotgun (WGS) entry which is preliminary data.</text>
</comment>
<feature type="compositionally biased region" description="Basic and acidic residues" evidence="1">
    <location>
        <begin position="189"/>
        <end position="203"/>
    </location>
</feature>
<sequence length="431" mass="47527">MTAVTDLQKQRQQDQAQTNLDAAQGYSVTPNQGSVVPNVMQAQKIYEAMLAQKNSIPNIEPPSEGEIRRESWIASGVMGLLGALVTGNPASGIAIGMQAALALHDHGYDLRQRAEHVGELHQQGYSALAIEKWYETGDNSELDKERQNMEAMARDEFNSEVADRRQDKEINAANDRQKNQQNFEQGMEGARERFQAEQGRMNRDATLGAQDRADRRQEKQEESQSWAEVRPAVANSQSKQIQLGMAEKDLVNMDAAEKAGDKDAMAAAYNNYREHMGRAIIGGTGMLDSGEITKATGLPDLADAAWNTGMLNFTGMPSADQMKAYHDQTKYDVENETQALKQIATNQYESLVAGGVPPEVASQRVNRMFGGTSIGTNDYAKTQPKPDSKRGENQQEEGNQNDDSGYPEGTVIHNDQTGETMVMHNGKWVKQ</sequence>
<dbReference type="EMBL" id="DAATNN010000004">
    <property type="protein sequence ID" value="HAE9261340.1"/>
    <property type="molecule type" value="Genomic_DNA"/>
</dbReference>
<accession>A0A739C5B4</accession>
<protein>
    <submittedName>
        <fullName evidence="2">Uncharacterized protein</fullName>
    </submittedName>
</protein>
<dbReference type="AlphaFoldDB" id="A0A739C5B4"/>
<gene>
    <name evidence="2" type="ORF">G4Y52_000992</name>
</gene>
<feature type="region of interest" description="Disordered" evidence="1">
    <location>
        <begin position="170"/>
        <end position="239"/>
    </location>
</feature>
<name>A0A739C5B4_SALER</name>